<dbReference type="AlphaFoldDB" id="A0A2P2QCS0"/>
<dbReference type="EMBL" id="GGEC01084304">
    <property type="protein sequence ID" value="MBX64788.1"/>
    <property type="molecule type" value="Transcribed_RNA"/>
</dbReference>
<proteinExistence type="predicted"/>
<evidence type="ECO:0000256" key="1">
    <source>
        <dbReference type="SAM" id="Phobius"/>
    </source>
</evidence>
<keyword evidence="1" id="KW-0812">Transmembrane</keyword>
<keyword evidence="1" id="KW-0472">Membrane</keyword>
<feature type="transmembrane region" description="Helical" evidence="1">
    <location>
        <begin position="12"/>
        <end position="37"/>
    </location>
</feature>
<protein>
    <submittedName>
        <fullName evidence="2">Uncharacterized protein</fullName>
    </submittedName>
</protein>
<name>A0A2P2QCS0_RHIMU</name>
<reference evidence="2" key="1">
    <citation type="submission" date="2018-02" db="EMBL/GenBank/DDBJ databases">
        <title>Rhizophora mucronata_Transcriptome.</title>
        <authorList>
            <person name="Meera S.P."/>
            <person name="Sreeshan A."/>
            <person name="Augustine A."/>
        </authorList>
    </citation>
    <scope>NUCLEOTIDE SEQUENCE</scope>
    <source>
        <tissue evidence="2">Leaf</tissue>
    </source>
</reference>
<keyword evidence="1" id="KW-1133">Transmembrane helix</keyword>
<evidence type="ECO:0000313" key="2">
    <source>
        <dbReference type="EMBL" id="MBX64788.1"/>
    </source>
</evidence>
<accession>A0A2P2QCS0</accession>
<sequence length="61" mass="7137">MHHSASPSVCIMLMVVFVPPSPLFLSLPAFFFLIFFWPFHLAEECSCNFGNHDLWFFMVRP</sequence>
<organism evidence="2">
    <name type="scientific">Rhizophora mucronata</name>
    <name type="common">Asiatic mangrove</name>
    <dbReference type="NCBI Taxonomy" id="61149"/>
    <lineage>
        <taxon>Eukaryota</taxon>
        <taxon>Viridiplantae</taxon>
        <taxon>Streptophyta</taxon>
        <taxon>Embryophyta</taxon>
        <taxon>Tracheophyta</taxon>
        <taxon>Spermatophyta</taxon>
        <taxon>Magnoliopsida</taxon>
        <taxon>eudicotyledons</taxon>
        <taxon>Gunneridae</taxon>
        <taxon>Pentapetalae</taxon>
        <taxon>rosids</taxon>
        <taxon>fabids</taxon>
        <taxon>Malpighiales</taxon>
        <taxon>Rhizophoraceae</taxon>
        <taxon>Rhizophora</taxon>
    </lineage>
</organism>